<proteinExistence type="predicted"/>
<evidence type="ECO:0000313" key="3">
    <source>
        <dbReference type="Proteomes" id="UP000257014"/>
    </source>
</evidence>
<sequence>MQKIHHEKAAAGKHLLRGCGKQNKMTPETGRSSCFLPNPVQSKFGTPATEGGRRRLPVG</sequence>
<dbReference type="AlphaFoldDB" id="A0A3E0K6V8"/>
<accession>A0A3E0K6V8</accession>
<dbReference type="EMBL" id="QEWE01000013">
    <property type="protein sequence ID" value="REJ29725.1"/>
    <property type="molecule type" value="Genomic_DNA"/>
</dbReference>
<name>A0A3E0K6V8_9BACI</name>
<evidence type="ECO:0000256" key="1">
    <source>
        <dbReference type="SAM" id="MobiDB-lite"/>
    </source>
</evidence>
<reference evidence="2 3" key="1">
    <citation type="submission" date="2018-03" db="EMBL/GenBank/DDBJ databases">
        <authorList>
            <person name="Keele B.F."/>
        </authorList>
    </citation>
    <scope>NUCLEOTIDE SEQUENCE [LARGE SCALE GENOMIC DNA]</scope>
    <source>
        <strain evidence="2">ZCTH4_d</strain>
    </source>
</reference>
<dbReference type="Proteomes" id="UP000257014">
    <property type="component" value="Unassembled WGS sequence"/>
</dbReference>
<evidence type="ECO:0000313" key="2">
    <source>
        <dbReference type="EMBL" id="REJ29725.1"/>
    </source>
</evidence>
<protein>
    <submittedName>
        <fullName evidence="2">Uncharacterized protein</fullName>
    </submittedName>
</protein>
<feature type="region of interest" description="Disordered" evidence="1">
    <location>
        <begin position="1"/>
        <end position="59"/>
    </location>
</feature>
<gene>
    <name evidence="2" type="ORF">C6P37_04550</name>
</gene>
<feature type="compositionally biased region" description="Polar residues" evidence="1">
    <location>
        <begin position="23"/>
        <end position="32"/>
    </location>
</feature>
<comment type="caution">
    <text evidence="2">The sequence shown here is derived from an EMBL/GenBank/DDBJ whole genome shotgun (WGS) entry which is preliminary data.</text>
</comment>
<organism evidence="2 3">
    <name type="scientific">Caldibacillus debilis</name>
    <dbReference type="NCBI Taxonomy" id="301148"/>
    <lineage>
        <taxon>Bacteria</taxon>
        <taxon>Bacillati</taxon>
        <taxon>Bacillota</taxon>
        <taxon>Bacilli</taxon>
        <taxon>Bacillales</taxon>
        <taxon>Bacillaceae</taxon>
        <taxon>Caldibacillus</taxon>
    </lineage>
</organism>